<dbReference type="InterPro" id="IPR001148">
    <property type="entry name" value="CA_dom"/>
</dbReference>
<feature type="signal peptide" evidence="7">
    <location>
        <begin position="1"/>
        <end position="24"/>
    </location>
</feature>
<keyword evidence="5" id="KW-0456">Lyase</keyword>
<reference evidence="10" key="1">
    <citation type="journal article" date="2019" name="Int. J. Syst. Evol. Microbiol.">
        <title>The Global Catalogue of Microorganisms (GCM) 10K type strain sequencing project: providing services to taxonomists for standard genome sequencing and annotation.</title>
        <authorList>
            <consortium name="The Broad Institute Genomics Platform"/>
            <consortium name="The Broad Institute Genome Sequencing Center for Infectious Disease"/>
            <person name="Wu L."/>
            <person name="Ma J."/>
        </authorList>
    </citation>
    <scope>NUCLEOTIDE SEQUENCE [LARGE SCALE GENOMIC DNA]</scope>
    <source>
        <strain evidence="10">JCM 4816</strain>
    </source>
</reference>
<name>A0ABP6U3L3_9ACTN</name>
<dbReference type="CDD" id="cd03124">
    <property type="entry name" value="alpha_CA_prokaryotic_like"/>
    <property type="match status" value="1"/>
</dbReference>
<evidence type="ECO:0000313" key="9">
    <source>
        <dbReference type="EMBL" id="GAA3502248.1"/>
    </source>
</evidence>
<dbReference type="Gene3D" id="3.10.200.10">
    <property type="entry name" value="Alpha carbonic anhydrase"/>
    <property type="match status" value="1"/>
</dbReference>
<evidence type="ECO:0000256" key="1">
    <source>
        <dbReference type="ARBA" id="ARBA00010718"/>
    </source>
</evidence>
<gene>
    <name evidence="9" type="ORF">GCM10019016_093560</name>
</gene>
<dbReference type="PANTHER" id="PTHR18952:SF265">
    <property type="entry name" value="CARBONIC ANHYDRASE"/>
    <property type="match status" value="1"/>
</dbReference>
<dbReference type="InterPro" id="IPR023561">
    <property type="entry name" value="Carbonic_anhydrase_a-class"/>
</dbReference>
<accession>A0ABP6U3L3</accession>
<comment type="catalytic activity">
    <reaction evidence="6">
        <text>hydrogencarbonate + H(+) = CO2 + H2O</text>
        <dbReference type="Rhea" id="RHEA:10748"/>
        <dbReference type="ChEBI" id="CHEBI:15377"/>
        <dbReference type="ChEBI" id="CHEBI:15378"/>
        <dbReference type="ChEBI" id="CHEBI:16526"/>
        <dbReference type="ChEBI" id="CHEBI:17544"/>
        <dbReference type="EC" id="4.2.1.1"/>
    </reaction>
</comment>
<sequence>MSAHRIRTAAVFAVVALTAVTATACTATASASPDGENRQAPHWSYEGATGPEHWASLSEDFATCGKGHEQSPVDLGEDVAVETDTPVTVHYRPVTAELVNTGHTVQADVSAGSSIVVDGTTYRLRQFHFHLPSEHTEDGEHAAMEMHFVHEDAEGGLAVLAVLMRERKGHSAFTDLWKHLPAAEGGHSRITRPLDPARFLPGDRDQYRYEGSLTTPPCTEGVRWTVLEKRVGVTPRQVAAYRELFPRSNRPVQPRNDREIDHVDR</sequence>
<dbReference type="Proteomes" id="UP001501455">
    <property type="component" value="Unassembled WGS sequence"/>
</dbReference>
<evidence type="ECO:0000256" key="3">
    <source>
        <dbReference type="ARBA" id="ARBA00022723"/>
    </source>
</evidence>
<feature type="domain" description="Alpha-carbonic anhydrase" evidence="8">
    <location>
        <begin position="41"/>
        <end position="265"/>
    </location>
</feature>
<evidence type="ECO:0000256" key="6">
    <source>
        <dbReference type="ARBA" id="ARBA00048348"/>
    </source>
</evidence>
<keyword evidence="7" id="KW-0732">Signal</keyword>
<keyword evidence="10" id="KW-1185">Reference proteome</keyword>
<dbReference type="PROSITE" id="PS51257">
    <property type="entry name" value="PROKAR_LIPOPROTEIN"/>
    <property type="match status" value="1"/>
</dbReference>
<proteinExistence type="inferred from homology"/>
<dbReference type="PANTHER" id="PTHR18952">
    <property type="entry name" value="CARBONIC ANHYDRASE"/>
    <property type="match status" value="1"/>
</dbReference>
<dbReference type="PROSITE" id="PS51144">
    <property type="entry name" value="ALPHA_CA_2"/>
    <property type="match status" value="1"/>
</dbReference>
<dbReference type="InterPro" id="IPR041891">
    <property type="entry name" value="Alpha_CA_prokaryot-like"/>
</dbReference>
<keyword evidence="3" id="KW-0479">Metal-binding</keyword>
<dbReference type="RefSeq" id="WP_345583442.1">
    <property type="nucleotide sequence ID" value="NZ_BAAAXF010000066.1"/>
</dbReference>
<comment type="caution">
    <text evidence="9">The sequence shown here is derived from an EMBL/GenBank/DDBJ whole genome shotgun (WGS) entry which is preliminary data.</text>
</comment>
<keyword evidence="4" id="KW-0862">Zinc</keyword>
<protein>
    <recommendedName>
        <fullName evidence="2">carbonic anhydrase</fullName>
        <ecNumber evidence="2">4.2.1.1</ecNumber>
    </recommendedName>
</protein>
<comment type="similarity">
    <text evidence="1">Belongs to the alpha-carbonic anhydrase family.</text>
</comment>
<dbReference type="SUPFAM" id="SSF51069">
    <property type="entry name" value="Carbonic anhydrase"/>
    <property type="match status" value="1"/>
</dbReference>
<dbReference type="Pfam" id="PF00194">
    <property type="entry name" value="Carb_anhydrase"/>
    <property type="match status" value="1"/>
</dbReference>
<dbReference type="EC" id="4.2.1.1" evidence="2"/>
<evidence type="ECO:0000313" key="10">
    <source>
        <dbReference type="Proteomes" id="UP001501455"/>
    </source>
</evidence>
<dbReference type="SMART" id="SM01057">
    <property type="entry name" value="Carb_anhydrase"/>
    <property type="match status" value="1"/>
</dbReference>
<evidence type="ECO:0000256" key="4">
    <source>
        <dbReference type="ARBA" id="ARBA00022833"/>
    </source>
</evidence>
<evidence type="ECO:0000259" key="8">
    <source>
        <dbReference type="PROSITE" id="PS51144"/>
    </source>
</evidence>
<evidence type="ECO:0000256" key="2">
    <source>
        <dbReference type="ARBA" id="ARBA00012925"/>
    </source>
</evidence>
<feature type="chain" id="PRO_5045793050" description="carbonic anhydrase" evidence="7">
    <location>
        <begin position="25"/>
        <end position="265"/>
    </location>
</feature>
<organism evidence="9 10">
    <name type="scientific">Streptomyces prasinosporus</name>
    <dbReference type="NCBI Taxonomy" id="68256"/>
    <lineage>
        <taxon>Bacteria</taxon>
        <taxon>Bacillati</taxon>
        <taxon>Actinomycetota</taxon>
        <taxon>Actinomycetes</taxon>
        <taxon>Kitasatosporales</taxon>
        <taxon>Streptomycetaceae</taxon>
        <taxon>Streptomyces</taxon>
        <taxon>Streptomyces albogriseolus group</taxon>
    </lineage>
</organism>
<dbReference type="InterPro" id="IPR036398">
    <property type="entry name" value="CA_dom_sf"/>
</dbReference>
<dbReference type="EMBL" id="BAAAXF010000066">
    <property type="protein sequence ID" value="GAA3502248.1"/>
    <property type="molecule type" value="Genomic_DNA"/>
</dbReference>
<evidence type="ECO:0000256" key="7">
    <source>
        <dbReference type="SAM" id="SignalP"/>
    </source>
</evidence>
<evidence type="ECO:0000256" key="5">
    <source>
        <dbReference type="ARBA" id="ARBA00023239"/>
    </source>
</evidence>